<dbReference type="RefSeq" id="WP_143179878.1">
    <property type="nucleotide sequence ID" value="NZ_FRBK01000071.1"/>
</dbReference>
<evidence type="ECO:0000259" key="5">
    <source>
        <dbReference type="PROSITE" id="PS50075"/>
    </source>
</evidence>
<dbReference type="GO" id="GO:0031177">
    <property type="term" value="F:phosphopantetheine binding"/>
    <property type="evidence" value="ECO:0007669"/>
    <property type="project" value="InterPro"/>
</dbReference>
<dbReference type="InterPro" id="IPR020806">
    <property type="entry name" value="PKS_PP-bd"/>
</dbReference>
<evidence type="ECO:0000313" key="7">
    <source>
        <dbReference type="Proteomes" id="UP000184388"/>
    </source>
</evidence>
<dbReference type="EMBL" id="FRBK01000071">
    <property type="protein sequence ID" value="SHN36344.1"/>
    <property type="molecule type" value="Genomic_DNA"/>
</dbReference>
<protein>
    <submittedName>
        <fullName evidence="6">Phosphopantetheine attachment site</fullName>
    </submittedName>
</protein>
<comment type="cofactor">
    <cofactor evidence="1">
        <name>pantetheine 4'-phosphate</name>
        <dbReference type="ChEBI" id="CHEBI:47942"/>
    </cofactor>
</comment>
<evidence type="ECO:0000313" key="6">
    <source>
        <dbReference type="EMBL" id="SHN36344.1"/>
    </source>
</evidence>
<feature type="region of interest" description="Disordered" evidence="4">
    <location>
        <begin position="235"/>
        <end position="256"/>
    </location>
</feature>
<dbReference type="InterPro" id="IPR009081">
    <property type="entry name" value="PP-bd_ACP"/>
</dbReference>
<dbReference type="PANTHER" id="PTHR45527">
    <property type="entry name" value="NONRIBOSOMAL PEPTIDE SYNTHETASE"/>
    <property type="match status" value="1"/>
</dbReference>
<dbReference type="InterPro" id="IPR029058">
    <property type="entry name" value="AB_hydrolase_fold"/>
</dbReference>
<evidence type="ECO:0000256" key="1">
    <source>
        <dbReference type="ARBA" id="ARBA00001957"/>
    </source>
</evidence>
<feature type="non-terminal residue" evidence="6">
    <location>
        <position position="1"/>
    </location>
</feature>
<reference evidence="7" key="1">
    <citation type="submission" date="2016-11" db="EMBL/GenBank/DDBJ databases">
        <authorList>
            <person name="Jaros S."/>
            <person name="Januszkiewicz K."/>
            <person name="Wedrychowicz H."/>
        </authorList>
    </citation>
    <scope>NUCLEOTIDE SEQUENCE [LARGE SCALE GENOMIC DNA]</scope>
    <source>
        <strain evidence="7">CGMCC 4.3555</strain>
    </source>
</reference>
<dbReference type="Gene3D" id="3.40.50.1820">
    <property type="entry name" value="alpha/beta hydrolase"/>
    <property type="match status" value="1"/>
</dbReference>
<dbReference type="GO" id="GO:0017000">
    <property type="term" value="P:antibiotic biosynthetic process"/>
    <property type="evidence" value="ECO:0007669"/>
    <property type="project" value="UniProtKB-ARBA"/>
</dbReference>
<dbReference type="PROSITE" id="PS00012">
    <property type="entry name" value="PHOSPHOPANTETHEINE"/>
    <property type="match status" value="1"/>
</dbReference>
<comment type="caution">
    <text evidence="6">The sequence shown here is derived from an EMBL/GenBank/DDBJ whole genome shotgun (WGS) entry which is preliminary data.</text>
</comment>
<dbReference type="Pfam" id="PF00550">
    <property type="entry name" value="PP-binding"/>
    <property type="match status" value="1"/>
</dbReference>
<dbReference type="GO" id="GO:0005737">
    <property type="term" value="C:cytoplasm"/>
    <property type="evidence" value="ECO:0007669"/>
    <property type="project" value="TreeGrafter"/>
</dbReference>
<gene>
    <name evidence="6" type="ORF">SAMN05216268_1712</name>
</gene>
<dbReference type="SUPFAM" id="SSF47336">
    <property type="entry name" value="ACP-like"/>
    <property type="match status" value="1"/>
</dbReference>
<dbReference type="SMART" id="SM00823">
    <property type="entry name" value="PKS_PP"/>
    <property type="match status" value="1"/>
</dbReference>
<dbReference type="PANTHER" id="PTHR45527:SF1">
    <property type="entry name" value="FATTY ACID SYNTHASE"/>
    <property type="match status" value="1"/>
</dbReference>
<dbReference type="PROSITE" id="PS50075">
    <property type="entry name" value="CARRIER"/>
    <property type="match status" value="1"/>
</dbReference>
<evidence type="ECO:0000256" key="4">
    <source>
        <dbReference type="SAM" id="MobiDB-lite"/>
    </source>
</evidence>
<dbReference type="GO" id="GO:0043041">
    <property type="term" value="P:amino acid activation for nonribosomal peptide biosynthetic process"/>
    <property type="evidence" value="ECO:0007669"/>
    <property type="project" value="TreeGrafter"/>
</dbReference>
<accession>A0A9X8N9W4</accession>
<feature type="domain" description="Carrier" evidence="5">
    <location>
        <begin position="323"/>
        <end position="398"/>
    </location>
</feature>
<dbReference type="Proteomes" id="UP000184388">
    <property type="component" value="Unassembled WGS sequence"/>
</dbReference>
<dbReference type="InterPro" id="IPR006162">
    <property type="entry name" value="Ppantetheine_attach_site"/>
</dbReference>
<dbReference type="SUPFAM" id="SSF56801">
    <property type="entry name" value="Acetyl-CoA synthetase-like"/>
    <property type="match status" value="1"/>
</dbReference>
<dbReference type="Gene3D" id="3.30.300.30">
    <property type="match status" value="1"/>
</dbReference>
<organism evidence="6 7">
    <name type="scientific">Streptomyces yunnanensis</name>
    <dbReference type="NCBI Taxonomy" id="156453"/>
    <lineage>
        <taxon>Bacteria</taxon>
        <taxon>Bacillati</taxon>
        <taxon>Actinomycetota</taxon>
        <taxon>Actinomycetes</taxon>
        <taxon>Kitasatosporales</taxon>
        <taxon>Streptomycetaceae</taxon>
        <taxon>Streptomyces</taxon>
    </lineage>
</organism>
<dbReference type="FunFam" id="1.10.1200.10:FF:000005">
    <property type="entry name" value="Nonribosomal peptide synthetase 1"/>
    <property type="match status" value="1"/>
</dbReference>
<name>A0A9X8N9W4_9ACTN</name>
<evidence type="ECO:0000256" key="2">
    <source>
        <dbReference type="ARBA" id="ARBA00022450"/>
    </source>
</evidence>
<dbReference type="InterPro" id="IPR045851">
    <property type="entry name" value="AMP-bd_C_sf"/>
</dbReference>
<evidence type="ECO:0000256" key="3">
    <source>
        <dbReference type="ARBA" id="ARBA00022553"/>
    </source>
</evidence>
<dbReference type="InterPro" id="IPR036736">
    <property type="entry name" value="ACP-like_sf"/>
</dbReference>
<keyword evidence="3" id="KW-0597">Phosphoprotein</keyword>
<sequence>YFPDGGYLERVIESCLGLLAPGGTIYLGDIRNLRLLEGLQLGVLAGRIQQDADHHSVLAQVQQKVAAEEELLVAPEFFTDLGERLDEITSVDIRLKRADYHNELSGHRYEVAIHTSARTPDGVHDEQELTWDEVSGGIDGVAERLRAEPVALRVTGVPNNRVLAEYRAMRHLERGDEPARVLSRLRGGNDSVDGVDPEAMHALGESLGYRVVTTWDGSGRDDCFDAVFRSAAASGEPGSFRPGDRGVSSSEHTNNPTKVRRLRGLSDRLRPQLREFANARLPEFMVPAAFVLMDRVPVTASGKRDLRALPAPDFTAAAHRSRGPRTPREELMCRLFCEVLGLEQVGAEDDFFDVGGHSLLVTRLASRVRAELGLELPVRKVFETRTVERIAEWLEQAPKTQRPVLRRMPRPKGDSA</sequence>
<keyword evidence="2" id="KW-0596">Phosphopantetheine</keyword>
<dbReference type="AlphaFoldDB" id="A0A9X8N9W4"/>
<feature type="compositionally biased region" description="Polar residues" evidence="4">
    <location>
        <begin position="247"/>
        <end position="256"/>
    </location>
</feature>
<proteinExistence type="predicted"/>
<dbReference type="GO" id="GO:0044550">
    <property type="term" value="P:secondary metabolite biosynthetic process"/>
    <property type="evidence" value="ECO:0007669"/>
    <property type="project" value="TreeGrafter"/>
</dbReference>